<evidence type="ECO:0000256" key="2">
    <source>
        <dbReference type="ARBA" id="ARBA00023015"/>
    </source>
</evidence>
<feature type="domain" description="RNA polymerase sigma-70 region 2" evidence="5">
    <location>
        <begin position="30"/>
        <end position="93"/>
    </location>
</feature>
<dbReference type="PANTHER" id="PTHR43133:SF46">
    <property type="entry name" value="RNA POLYMERASE SIGMA-70 FACTOR ECF SUBFAMILY"/>
    <property type="match status" value="1"/>
</dbReference>
<dbReference type="InterPro" id="IPR014284">
    <property type="entry name" value="RNA_pol_sigma-70_dom"/>
</dbReference>
<evidence type="ECO:0000259" key="5">
    <source>
        <dbReference type="Pfam" id="PF04542"/>
    </source>
</evidence>
<dbReference type="SUPFAM" id="SSF88659">
    <property type="entry name" value="Sigma3 and sigma4 domains of RNA polymerase sigma factors"/>
    <property type="match status" value="1"/>
</dbReference>
<dbReference type="Proteomes" id="UP001168528">
    <property type="component" value="Unassembled WGS sequence"/>
</dbReference>
<proteinExistence type="inferred from homology"/>
<dbReference type="InterPro" id="IPR013249">
    <property type="entry name" value="RNA_pol_sigma70_r4_t2"/>
</dbReference>
<dbReference type="Pfam" id="PF04542">
    <property type="entry name" value="Sigma70_r2"/>
    <property type="match status" value="1"/>
</dbReference>
<evidence type="ECO:0000313" key="7">
    <source>
        <dbReference type="EMBL" id="MDO1448997.1"/>
    </source>
</evidence>
<dbReference type="CDD" id="cd06171">
    <property type="entry name" value="Sigma70_r4"/>
    <property type="match status" value="1"/>
</dbReference>
<dbReference type="InterPro" id="IPR039425">
    <property type="entry name" value="RNA_pol_sigma-70-like"/>
</dbReference>
<name>A0ABT8RA67_9BACT</name>
<dbReference type="PANTHER" id="PTHR43133">
    <property type="entry name" value="RNA POLYMERASE ECF-TYPE SIGMA FACTO"/>
    <property type="match status" value="1"/>
</dbReference>
<dbReference type="NCBIfam" id="TIGR02937">
    <property type="entry name" value="sigma70-ECF"/>
    <property type="match status" value="1"/>
</dbReference>
<keyword evidence="8" id="KW-1185">Reference proteome</keyword>
<dbReference type="RefSeq" id="WP_302039798.1">
    <property type="nucleotide sequence ID" value="NZ_JAUKPO010000015.1"/>
</dbReference>
<dbReference type="Gene3D" id="1.10.1740.10">
    <property type="match status" value="1"/>
</dbReference>
<evidence type="ECO:0000259" key="6">
    <source>
        <dbReference type="Pfam" id="PF08281"/>
    </source>
</evidence>
<sequence length="203" mass="24359">MVLRDISNCTDQELWKKFKGGCEQTFSYIFHKYYSFLYNYGSKLTSDKDLIKDSIQELFIILWESRSRLGDTVSIKFYLLKSFRRHVIRTLTATTKHVDKSYLLENYQDEMVSSYERDLIRSQSCLEQQVHLQDALNKLSPRQKEVVYLKFYQNLSYHEITELTSLNYQSVRNYIHQAIQALRRKREALIEYIPFVPLIFCFV</sequence>
<dbReference type="Gene3D" id="1.10.10.10">
    <property type="entry name" value="Winged helix-like DNA-binding domain superfamily/Winged helix DNA-binding domain"/>
    <property type="match status" value="1"/>
</dbReference>
<keyword evidence="3" id="KW-0731">Sigma factor</keyword>
<comment type="caution">
    <text evidence="7">The sequence shown here is derived from an EMBL/GenBank/DDBJ whole genome shotgun (WGS) entry which is preliminary data.</text>
</comment>
<protein>
    <submittedName>
        <fullName evidence="7">Sigma-70 family RNA polymerase sigma factor</fullName>
    </submittedName>
</protein>
<dbReference type="Pfam" id="PF08281">
    <property type="entry name" value="Sigma70_r4_2"/>
    <property type="match status" value="1"/>
</dbReference>
<evidence type="ECO:0000256" key="1">
    <source>
        <dbReference type="ARBA" id="ARBA00010641"/>
    </source>
</evidence>
<keyword evidence="2" id="KW-0805">Transcription regulation</keyword>
<feature type="domain" description="RNA polymerase sigma factor 70 region 4 type 2" evidence="6">
    <location>
        <begin position="132"/>
        <end position="182"/>
    </location>
</feature>
<comment type="similarity">
    <text evidence="1">Belongs to the sigma-70 factor family. ECF subfamily.</text>
</comment>
<evidence type="ECO:0000256" key="4">
    <source>
        <dbReference type="ARBA" id="ARBA00023163"/>
    </source>
</evidence>
<evidence type="ECO:0000256" key="3">
    <source>
        <dbReference type="ARBA" id="ARBA00023082"/>
    </source>
</evidence>
<dbReference type="EMBL" id="JAUKPO010000015">
    <property type="protein sequence ID" value="MDO1448997.1"/>
    <property type="molecule type" value="Genomic_DNA"/>
</dbReference>
<keyword evidence="4" id="KW-0804">Transcription</keyword>
<dbReference type="InterPro" id="IPR013325">
    <property type="entry name" value="RNA_pol_sigma_r2"/>
</dbReference>
<organism evidence="7 8">
    <name type="scientific">Rhodocytophaga aerolata</name>
    <dbReference type="NCBI Taxonomy" id="455078"/>
    <lineage>
        <taxon>Bacteria</taxon>
        <taxon>Pseudomonadati</taxon>
        <taxon>Bacteroidota</taxon>
        <taxon>Cytophagia</taxon>
        <taxon>Cytophagales</taxon>
        <taxon>Rhodocytophagaceae</taxon>
        <taxon>Rhodocytophaga</taxon>
    </lineage>
</organism>
<evidence type="ECO:0000313" key="8">
    <source>
        <dbReference type="Proteomes" id="UP001168528"/>
    </source>
</evidence>
<dbReference type="SUPFAM" id="SSF88946">
    <property type="entry name" value="Sigma2 domain of RNA polymerase sigma factors"/>
    <property type="match status" value="1"/>
</dbReference>
<dbReference type="InterPro" id="IPR036388">
    <property type="entry name" value="WH-like_DNA-bd_sf"/>
</dbReference>
<reference evidence="7" key="1">
    <citation type="submission" date="2023-07" db="EMBL/GenBank/DDBJ databases">
        <title>The genome sequence of Rhodocytophaga aerolata KACC 12507.</title>
        <authorList>
            <person name="Zhang X."/>
        </authorList>
    </citation>
    <scope>NUCLEOTIDE SEQUENCE</scope>
    <source>
        <strain evidence="7">KACC 12507</strain>
    </source>
</reference>
<accession>A0ABT8RA67</accession>
<dbReference type="InterPro" id="IPR007627">
    <property type="entry name" value="RNA_pol_sigma70_r2"/>
</dbReference>
<gene>
    <name evidence="7" type="ORF">Q0590_22150</name>
</gene>
<dbReference type="InterPro" id="IPR013324">
    <property type="entry name" value="RNA_pol_sigma_r3/r4-like"/>
</dbReference>